<comment type="caution">
    <text evidence="1">The sequence shown here is derived from an EMBL/GenBank/DDBJ whole genome shotgun (WGS) entry which is preliminary data.</text>
</comment>
<dbReference type="GO" id="GO:0009289">
    <property type="term" value="C:pilus"/>
    <property type="evidence" value="ECO:0007669"/>
    <property type="project" value="InterPro"/>
</dbReference>
<accession>A0A939NJL0</accession>
<dbReference type="EMBL" id="JAGETR010000029">
    <property type="protein sequence ID" value="MBO2006678.1"/>
    <property type="molecule type" value="Genomic_DNA"/>
</dbReference>
<organism evidence="1">
    <name type="scientific">Serratia marcescens</name>
    <dbReference type="NCBI Taxonomy" id="615"/>
    <lineage>
        <taxon>Bacteria</taxon>
        <taxon>Pseudomonadati</taxon>
        <taxon>Pseudomonadota</taxon>
        <taxon>Gammaproteobacteria</taxon>
        <taxon>Enterobacterales</taxon>
        <taxon>Yersiniaceae</taxon>
        <taxon>Serratia</taxon>
    </lineage>
</organism>
<name>A0A939NJL0_SERMA</name>
<evidence type="ECO:0000313" key="1">
    <source>
        <dbReference type="EMBL" id="MBO2006678.1"/>
    </source>
</evidence>
<dbReference type="AlphaFoldDB" id="A0A939NJL0"/>
<protein>
    <recommendedName>
        <fullName evidence="2">Fimbrial protein</fullName>
    </recommendedName>
</protein>
<evidence type="ECO:0008006" key="2">
    <source>
        <dbReference type="Google" id="ProtNLM"/>
    </source>
</evidence>
<reference evidence="1" key="1">
    <citation type="submission" date="2021-03" db="EMBL/GenBank/DDBJ databases">
        <title>Molecular epidemiology and mechanisms of colistin and carbapenem resistance in Enterobacteriaceae from clinical isolates, the environment and porcine samples in Pretoria, South Africa.</title>
        <authorList>
            <person name="Bogoshi D."/>
            <person name="Mbelle N.M."/>
            <person name="Naidoo V."/>
            <person name="Osei Sekyere J."/>
        </authorList>
    </citation>
    <scope>NUCLEOTIDE SEQUENCE</scope>
    <source>
        <strain evidence="1">C080</strain>
    </source>
</reference>
<dbReference type="InterPro" id="IPR036937">
    <property type="entry name" value="Adhesion_dom_fimbrial_sf"/>
</dbReference>
<sequence length="90" mass="9891">MSSFLFLLVSEAQAFTCKTSDGGVIPQGGSNTPVPIRVKIGPNLVNGKNELSNLSQISCKNESWSADWWDEMRLKTVLVVKPELFPLLLV</sequence>
<gene>
    <name evidence="1" type="ORF">J4732_05590</name>
</gene>
<dbReference type="GO" id="GO:0007155">
    <property type="term" value="P:cell adhesion"/>
    <property type="evidence" value="ECO:0007669"/>
    <property type="project" value="InterPro"/>
</dbReference>
<proteinExistence type="predicted"/>
<dbReference type="Gene3D" id="2.60.40.1090">
    <property type="entry name" value="Fimbrial-type adhesion domain"/>
    <property type="match status" value="1"/>
</dbReference>